<dbReference type="EMBL" id="JACIBT010000005">
    <property type="protein sequence ID" value="MBB3667940.1"/>
    <property type="molecule type" value="Genomic_DNA"/>
</dbReference>
<dbReference type="PANTHER" id="PTHR11717:SF31">
    <property type="entry name" value="LOW MOLECULAR WEIGHT PROTEIN-TYROSINE-PHOSPHATASE ETP-RELATED"/>
    <property type="match status" value="1"/>
</dbReference>
<dbReference type="Pfam" id="PF01451">
    <property type="entry name" value="LMWPc"/>
    <property type="match status" value="1"/>
</dbReference>
<dbReference type="RefSeq" id="WP_183358355.1">
    <property type="nucleotide sequence ID" value="NZ_BAABKR010000011.1"/>
</dbReference>
<accession>A0A7W5XLB9</accession>
<dbReference type="AlphaFoldDB" id="A0A7W5XLB9"/>
<dbReference type="PANTHER" id="PTHR11717">
    <property type="entry name" value="LOW MOLECULAR WEIGHT PROTEIN TYROSINE PHOSPHATASE"/>
    <property type="match status" value="1"/>
</dbReference>
<feature type="domain" description="Phosphotyrosine protein phosphatase I" evidence="1">
    <location>
        <begin position="3"/>
        <end position="182"/>
    </location>
</feature>
<keyword evidence="2" id="KW-0378">Hydrolase</keyword>
<dbReference type="GO" id="GO:0004725">
    <property type="term" value="F:protein tyrosine phosphatase activity"/>
    <property type="evidence" value="ECO:0007669"/>
    <property type="project" value="UniProtKB-EC"/>
</dbReference>
<gene>
    <name evidence="2" type="ORF">FHX47_001563</name>
</gene>
<dbReference type="InterPro" id="IPR023485">
    <property type="entry name" value="Ptyr_pPase"/>
</dbReference>
<comment type="caution">
    <text evidence="2">The sequence shown here is derived from an EMBL/GenBank/DDBJ whole genome shotgun (WGS) entry which is preliminary data.</text>
</comment>
<sequence>MAVCTGNICRSPAMERLLAQTFSAEPEVTVISAGTYAHVGEDMQPQMKRRIADYGSDVNDFVAEQATVEMIEGSELILAATQVHLDDMLAEVPAAGERSFTLPQFGRLLQHLSADEAAEVADPSTPVIDRLAALVPMVAQARREQTQPGEEDEVVDPYMLPESVFDESFRQIREPIEALSRTLKLGN</sequence>
<proteinExistence type="predicted"/>
<dbReference type="SUPFAM" id="SSF52788">
    <property type="entry name" value="Phosphotyrosine protein phosphatases I"/>
    <property type="match status" value="1"/>
</dbReference>
<reference evidence="2 3" key="1">
    <citation type="submission" date="2020-08" db="EMBL/GenBank/DDBJ databases">
        <title>Sequencing the genomes of 1000 actinobacteria strains.</title>
        <authorList>
            <person name="Klenk H.-P."/>
        </authorList>
    </citation>
    <scope>NUCLEOTIDE SEQUENCE [LARGE SCALE GENOMIC DNA]</scope>
    <source>
        <strain evidence="2 3">DSM 28238</strain>
    </source>
</reference>
<evidence type="ECO:0000259" key="1">
    <source>
        <dbReference type="SMART" id="SM00226"/>
    </source>
</evidence>
<keyword evidence="3" id="KW-1185">Reference proteome</keyword>
<dbReference type="InterPro" id="IPR036196">
    <property type="entry name" value="Ptyr_pPase_sf"/>
</dbReference>
<dbReference type="InterPro" id="IPR050438">
    <property type="entry name" value="LMW_PTPase"/>
</dbReference>
<evidence type="ECO:0000313" key="3">
    <source>
        <dbReference type="Proteomes" id="UP000547528"/>
    </source>
</evidence>
<dbReference type="Proteomes" id="UP000547528">
    <property type="component" value="Unassembled WGS sequence"/>
</dbReference>
<dbReference type="SMART" id="SM00226">
    <property type="entry name" value="LMWPc"/>
    <property type="match status" value="1"/>
</dbReference>
<dbReference type="Gene3D" id="3.40.50.2300">
    <property type="match status" value="1"/>
</dbReference>
<organism evidence="2 3">
    <name type="scientific">Garicola koreensis</name>
    <dbReference type="NCBI Taxonomy" id="1262554"/>
    <lineage>
        <taxon>Bacteria</taxon>
        <taxon>Bacillati</taxon>
        <taxon>Actinomycetota</taxon>
        <taxon>Actinomycetes</taxon>
        <taxon>Micrococcales</taxon>
        <taxon>Micrococcaceae</taxon>
        <taxon>Garicola</taxon>
    </lineage>
</organism>
<name>A0A7W5XLB9_9MICC</name>
<dbReference type="EC" id="3.1.3.48" evidence="2"/>
<protein>
    <submittedName>
        <fullName evidence="2">Protein-tyrosine phosphatase</fullName>
        <ecNumber evidence="2">3.1.3.48</ecNumber>
    </submittedName>
</protein>
<evidence type="ECO:0000313" key="2">
    <source>
        <dbReference type="EMBL" id="MBB3667940.1"/>
    </source>
</evidence>